<evidence type="ECO:0000313" key="3">
    <source>
        <dbReference type="Proteomes" id="UP001432027"/>
    </source>
</evidence>
<feature type="transmembrane region" description="Helical" evidence="1">
    <location>
        <begin position="241"/>
        <end position="263"/>
    </location>
</feature>
<evidence type="ECO:0000256" key="1">
    <source>
        <dbReference type="SAM" id="Phobius"/>
    </source>
</evidence>
<sequence>MFHYEQMHIVIFLITVFRTPMLLENCKMTWWMNALYINNFADVFDICYPPSWFLSVDTQLFWAAPIFLIAIFYSCEQNFLRDLRRTGFGAVIGGIVFSVITTFFLTAYYDLPAVGFTMHASGILDFMTHFYIKPWIRCIPYLIGILCGYFIVQVRNQNIKLRQPKMWELVVCWLFATVIALTVIFSVYNYIRGTSDWSVVVRSLYGSFARIGWSLEFAWVILACTFDWAGPVKAILEHPLWYPLGRLSYCTFLAHWFIMYSVLNGSDGPVHFVSLWHTYLTLTVPVVFLSYVWAYMWSCLVEIPFAKIE</sequence>
<feature type="non-terminal residue" evidence="2">
    <location>
        <position position="309"/>
    </location>
</feature>
<accession>A0AAV5T2U6</accession>
<feature type="transmembrane region" description="Helical" evidence="1">
    <location>
        <begin position="87"/>
        <end position="109"/>
    </location>
</feature>
<reference evidence="2" key="1">
    <citation type="submission" date="2023-10" db="EMBL/GenBank/DDBJ databases">
        <title>Genome assembly of Pristionchus species.</title>
        <authorList>
            <person name="Yoshida K."/>
            <person name="Sommer R.J."/>
        </authorList>
    </citation>
    <scope>NUCLEOTIDE SEQUENCE</scope>
    <source>
        <strain evidence="2">RS0144</strain>
    </source>
</reference>
<feature type="transmembrane region" description="Helical" evidence="1">
    <location>
        <begin position="7"/>
        <end position="23"/>
    </location>
</feature>
<comment type="caution">
    <text evidence="2">The sequence shown here is derived from an EMBL/GenBank/DDBJ whole genome shotgun (WGS) entry which is preliminary data.</text>
</comment>
<proteinExistence type="predicted"/>
<protein>
    <recommendedName>
        <fullName evidence="4">Acyltransferase</fullName>
    </recommendedName>
</protein>
<feature type="transmembrane region" description="Helical" evidence="1">
    <location>
        <begin position="275"/>
        <end position="297"/>
    </location>
</feature>
<dbReference type="PANTHER" id="PTHR11161:SF0">
    <property type="entry name" value="O-ACYLTRANSFERASE LIKE PROTEIN"/>
    <property type="match status" value="1"/>
</dbReference>
<evidence type="ECO:0008006" key="4">
    <source>
        <dbReference type="Google" id="ProtNLM"/>
    </source>
</evidence>
<keyword evidence="1" id="KW-0812">Transmembrane</keyword>
<keyword evidence="1" id="KW-0472">Membrane</keyword>
<dbReference type="InterPro" id="IPR052728">
    <property type="entry name" value="O2_lipid_transport_reg"/>
</dbReference>
<organism evidence="2 3">
    <name type="scientific">Pristionchus entomophagus</name>
    <dbReference type="NCBI Taxonomy" id="358040"/>
    <lineage>
        <taxon>Eukaryota</taxon>
        <taxon>Metazoa</taxon>
        <taxon>Ecdysozoa</taxon>
        <taxon>Nematoda</taxon>
        <taxon>Chromadorea</taxon>
        <taxon>Rhabditida</taxon>
        <taxon>Rhabditina</taxon>
        <taxon>Diplogasteromorpha</taxon>
        <taxon>Diplogasteroidea</taxon>
        <taxon>Neodiplogasteridae</taxon>
        <taxon>Pristionchus</taxon>
    </lineage>
</organism>
<feature type="transmembrane region" description="Helical" evidence="1">
    <location>
        <begin position="59"/>
        <end position="75"/>
    </location>
</feature>
<feature type="transmembrane region" description="Helical" evidence="1">
    <location>
        <begin position="134"/>
        <end position="154"/>
    </location>
</feature>
<keyword evidence="1" id="KW-1133">Transmembrane helix</keyword>
<feature type="transmembrane region" description="Helical" evidence="1">
    <location>
        <begin position="166"/>
        <end position="191"/>
    </location>
</feature>
<evidence type="ECO:0000313" key="2">
    <source>
        <dbReference type="EMBL" id="GMS86640.1"/>
    </source>
</evidence>
<dbReference type="Proteomes" id="UP001432027">
    <property type="component" value="Unassembled WGS sequence"/>
</dbReference>
<gene>
    <name evidence="2" type="ORF">PENTCL1PPCAC_8815</name>
</gene>
<dbReference type="EMBL" id="BTSX01000002">
    <property type="protein sequence ID" value="GMS86640.1"/>
    <property type="molecule type" value="Genomic_DNA"/>
</dbReference>
<keyword evidence="3" id="KW-1185">Reference proteome</keyword>
<name>A0AAV5T2U6_9BILA</name>
<dbReference type="PANTHER" id="PTHR11161">
    <property type="entry name" value="O-ACYLTRANSFERASE"/>
    <property type="match status" value="1"/>
</dbReference>
<dbReference type="AlphaFoldDB" id="A0AAV5T2U6"/>
<feature type="transmembrane region" description="Helical" evidence="1">
    <location>
        <begin position="211"/>
        <end position="229"/>
    </location>
</feature>